<feature type="transmembrane region" description="Helical" evidence="6">
    <location>
        <begin position="35"/>
        <end position="53"/>
    </location>
</feature>
<dbReference type="PANTHER" id="PTHR32309:SF13">
    <property type="entry name" value="FERRIC ENTEROBACTIN TRANSPORT PROTEIN FEPE"/>
    <property type="match status" value="1"/>
</dbReference>
<keyword evidence="4 6" id="KW-1133">Transmembrane helix</keyword>
<dbReference type="Pfam" id="PF02706">
    <property type="entry name" value="Wzz"/>
    <property type="match status" value="1"/>
</dbReference>
<comment type="subcellular location">
    <subcellularLocation>
        <location evidence="1">Cell membrane</location>
        <topology evidence="1">Multi-pass membrane protein</topology>
    </subcellularLocation>
</comment>
<dbReference type="InterPro" id="IPR050445">
    <property type="entry name" value="Bact_polysacc_biosynth/exp"/>
</dbReference>
<evidence type="ECO:0000256" key="6">
    <source>
        <dbReference type="SAM" id="Phobius"/>
    </source>
</evidence>
<feature type="domain" description="Polysaccharide chain length determinant N-terminal" evidence="7">
    <location>
        <begin position="19"/>
        <end position="74"/>
    </location>
</feature>
<reference evidence="9" key="1">
    <citation type="submission" date="2019-09" db="EMBL/GenBank/DDBJ databases">
        <authorList>
            <person name="Jung D.-H."/>
        </authorList>
    </citation>
    <scope>NUCLEOTIDE SEQUENCE [LARGE SCALE GENOMIC DNA]</scope>
    <source>
        <strain evidence="9">JA-25</strain>
    </source>
</reference>
<proteinExistence type="predicted"/>
<keyword evidence="9" id="KW-1185">Reference proteome</keyword>
<dbReference type="RefSeq" id="WP_166692619.1">
    <property type="nucleotide sequence ID" value="NZ_WAEL01000005.1"/>
</dbReference>
<evidence type="ECO:0000256" key="5">
    <source>
        <dbReference type="ARBA" id="ARBA00023136"/>
    </source>
</evidence>
<dbReference type="EMBL" id="WAEL01000005">
    <property type="protein sequence ID" value="NID11667.1"/>
    <property type="molecule type" value="Genomic_DNA"/>
</dbReference>
<dbReference type="PANTHER" id="PTHR32309">
    <property type="entry name" value="TYROSINE-PROTEIN KINASE"/>
    <property type="match status" value="1"/>
</dbReference>
<comment type="caution">
    <text evidence="8">The sequence shown here is derived from an EMBL/GenBank/DDBJ whole genome shotgun (WGS) entry which is preliminary data.</text>
</comment>
<evidence type="ECO:0000313" key="9">
    <source>
        <dbReference type="Proteomes" id="UP000606008"/>
    </source>
</evidence>
<evidence type="ECO:0000256" key="4">
    <source>
        <dbReference type="ARBA" id="ARBA00022989"/>
    </source>
</evidence>
<gene>
    <name evidence="8" type="ORF">F7231_15955</name>
</gene>
<evidence type="ECO:0000256" key="2">
    <source>
        <dbReference type="ARBA" id="ARBA00022475"/>
    </source>
</evidence>
<keyword evidence="2" id="KW-1003">Cell membrane</keyword>
<keyword evidence="5 6" id="KW-0472">Membrane</keyword>
<sequence>MSTIEPTQRSTDSGEDVIEIRLSDIVNFLKRSRRAMILGAVVGGVLGALYAFSLPNQYTSQISVLPELQTKAGANLGSLGSLAGLAGIDVGSMGGGADAVKPDLYPNIINSVPFALSLFSQPVYPTSSKRPVSFATYWQQQQGTGLLSWLSTSKPDESRLPADTISSGGALQLTKAQEAMQQAVSDKVSASFEKKSGVLTIVSTMPDPVVAARVASLTLDYLSNYVTTYRTEKSRREVAFLTKQVSSAKQRYQAAEYALSAYRDQNRSVFLNTAKIEEQRIQAEFLLSQELYNTLSKQTEMARIKVQEETPVFKVLEPAQIPLRKSGPKRTIIMGISVLMGGIIMLLVKLKSVLF</sequence>
<evidence type="ECO:0000256" key="1">
    <source>
        <dbReference type="ARBA" id="ARBA00004651"/>
    </source>
</evidence>
<keyword evidence="3 6" id="KW-0812">Transmembrane</keyword>
<organism evidence="8 9">
    <name type="scientific">Fibrivirga algicola</name>
    <dbReference type="NCBI Taxonomy" id="2950420"/>
    <lineage>
        <taxon>Bacteria</taxon>
        <taxon>Pseudomonadati</taxon>
        <taxon>Bacteroidota</taxon>
        <taxon>Cytophagia</taxon>
        <taxon>Cytophagales</taxon>
        <taxon>Spirosomataceae</taxon>
        <taxon>Fibrivirga</taxon>
    </lineage>
</organism>
<feature type="transmembrane region" description="Helical" evidence="6">
    <location>
        <begin position="332"/>
        <end position="350"/>
    </location>
</feature>
<protein>
    <submittedName>
        <fullName evidence="8">Lipopolysaccharide biosynthesis protein</fullName>
    </submittedName>
</protein>
<evidence type="ECO:0000259" key="7">
    <source>
        <dbReference type="Pfam" id="PF02706"/>
    </source>
</evidence>
<dbReference type="Proteomes" id="UP000606008">
    <property type="component" value="Unassembled WGS sequence"/>
</dbReference>
<evidence type="ECO:0000313" key="8">
    <source>
        <dbReference type="EMBL" id="NID11667.1"/>
    </source>
</evidence>
<name>A0ABX0QHZ1_9BACT</name>
<dbReference type="InterPro" id="IPR003856">
    <property type="entry name" value="LPS_length_determ_N"/>
</dbReference>
<accession>A0ABX0QHZ1</accession>
<evidence type="ECO:0000256" key="3">
    <source>
        <dbReference type="ARBA" id="ARBA00022692"/>
    </source>
</evidence>
<reference evidence="9" key="2">
    <citation type="submission" date="2023-07" db="EMBL/GenBank/DDBJ databases">
        <authorList>
            <person name="Jung D.-H."/>
        </authorList>
    </citation>
    <scope>NUCLEOTIDE SEQUENCE [LARGE SCALE GENOMIC DNA]</scope>
    <source>
        <strain evidence="9">JA-25</strain>
    </source>
</reference>